<keyword evidence="4" id="KW-0833">Ubl conjugation pathway</keyword>
<evidence type="ECO:0000256" key="7">
    <source>
        <dbReference type="SAM" id="MobiDB-lite"/>
    </source>
</evidence>
<dbReference type="FunFam" id="1.20.1300.20:FF:000003">
    <property type="entry name" value="Ubiquitin thiolesterase (OtuB1), putative"/>
    <property type="match status" value="1"/>
</dbReference>
<evidence type="ECO:0000256" key="2">
    <source>
        <dbReference type="ARBA" id="ARBA00012759"/>
    </source>
</evidence>
<evidence type="ECO:0000256" key="4">
    <source>
        <dbReference type="ARBA" id="ARBA00022786"/>
    </source>
</evidence>
<dbReference type="PANTHER" id="PTHR12931:SF15">
    <property type="entry name" value="UBIQUITIN THIOESTERASE OTUBAIN-LIKE"/>
    <property type="match status" value="1"/>
</dbReference>
<comment type="catalytic activity">
    <reaction evidence="1">
        <text>Thiol-dependent hydrolysis of ester, thioester, amide, peptide and isopeptide bonds formed by the C-terminal Gly of ubiquitin (a 76-residue protein attached to proteins as an intracellular targeting signal).</text>
        <dbReference type="EC" id="3.4.19.12"/>
    </reaction>
</comment>
<evidence type="ECO:0000313" key="8">
    <source>
        <dbReference type="EMBL" id="KAJ5538300.1"/>
    </source>
</evidence>
<dbReference type="AlphaFoldDB" id="A0AAD6GDT2"/>
<protein>
    <recommendedName>
        <fullName evidence="2">ubiquitinyl hydrolase 1</fullName>
        <ecNumber evidence="2">3.4.19.12</ecNumber>
    </recommendedName>
</protein>
<reference evidence="8 9" key="1">
    <citation type="journal article" date="2023" name="IMA Fungus">
        <title>Comparative genomic study of the Penicillium genus elucidates a diverse pangenome and 15 lateral gene transfer events.</title>
        <authorList>
            <person name="Petersen C."/>
            <person name="Sorensen T."/>
            <person name="Nielsen M.R."/>
            <person name="Sondergaard T.E."/>
            <person name="Sorensen J.L."/>
            <person name="Fitzpatrick D.A."/>
            <person name="Frisvad J.C."/>
            <person name="Nielsen K.L."/>
        </authorList>
    </citation>
    <scope>NUCLEOTIDE SEQUENCE [LARGE SCALE GENOMIC DNA]</scope>
    <source>
        <strain evidence="8 9">IBT 35679</strain>
    </source>
</reference>
<accession>A0AAD6GDT2</accession>
<dbReference type="EMBL" id="JAQIZZ010000006">
    <property type="protein sequence ID" value="KAJ5538300.1"/>
    <property type="molecule type" value="Genomic_DNA"/>
</dbReference>
<gene>
    <name evidence="8" type="ORF">N7494_007779</name>
</gene>
<organism evidence="8 9">
    <name type="scientific">Penicillium frequentans</name>
    <dbReference type="NCBI Taxonomy" id="3151616"/>
    <lineage>
        <taxon>Eukaryota</taxon>
        <taxon>Fungi</taxon>
        <taxon>Dikarya</taxon>
        <taxon>Ascomycota</taxon>
        <taxon>Pezizomycotina</taxon>
        <taxon>Eurotiomycetes</taxon>
        <taxon>Eurotiomycetidae</taxon>
        <taxon>Eurotiales</taxon>
        <taxon>Aspergillaceae</taxon>
        <taxon>Penicillium</taxon>
    </lineage>
</organism>
<dbReference type="Proteomes" id="UP001220324">
    <property type="component" value="Unassembled WGS sequence"/>
</dbReference>
<dbReference type="GO" id="GO:0005634">
    <property type="term" value="C:nucleus"/>
    <property type="evidence" value="ECO:0007669"/>
    <property type="project" value="TreeGrafter"/>
</dbReference>
<dbReference type="Gene3D" id="1.20.1300.20">
    <property type="entry name" value="Peptidase C65 Otubain, subdomain 2"/>
    <property type="match status" value="1"/>
</dbReference>
<evidence type="ECO:0000256" key="3">
    <source>
        <dbReference type="ARBA" id="ARBA00022670"/>
    </source>
</evidence>
<sequence length="495" mass="55096">MSVSTIPWNHFGPHHFYPEKQKANSYYQNILPSTFLPPRGHSRPVYPGPNMSHSSNMNALSPDEMERFQKLSNEFEADVPGPLVSPKQSSHSIAMEYANADPTFATKTNALSISHPMTRVMKGDGNCGWRAVAFGYFETLFNLRDTLRVQRERERIKSLSTLLDQVGQQEELYEIFVDATEEVFAQTLAAIQNVEQDETFLVNAFNDDYGSSAVITHFRLLTSAWMKLNPLRYQAFLSLPLDSYCGSRIETVRTEIDEVGLQALVDGVIEGAGFGVEILYLDRSEGDAVTPHQLSPIRPSEATIRLLYRPGHYDLLYRAELPAVNMAPVVNFQYGMTTSYTPWDQGALSFDISPHLMSIPNLTADPAFGGMGGPMSPMQSHSHAPMPPVSPAPLSSYRVSPPQEMYQSPMQSHAPMPPVSSPPPVLPSAPPPMTVLPSRSSDGPQIRLNPLVMKPNLSHSLPVTTPFKNSSPYNQAHFQNSDFEPIHYAPNEHRR</sequence>
<evidence type="ECO:0000256" key="6">
    <source>
        <dbReference type="ARBA" id="ARBA00022807"/>
    </source>
</evidence>
<keyword evidence="9" id="KW-1185">Reference proteome</keyword>
<feature type="region of interest" description="Disordered" evidence="7">
    <location>
        <begin position="457"/>
        <end position="495"/>
    </location>
</feature>
<name>A0AAD6GDT2_9EURO</name>
<evidence type="ECO:0000313" key="9">
    <source>
        <dbReference type="Proteomes" id="UP001220324"/>
    </source>
</evidence>
<dbReference type="PANTHER" id="PTHR12931">
    <property type="entry name" value="UBIQUITIN THIOLESTERASE PROTEIN OTUB"/>
    <property type="match status" value="1"/>
</dbReference>
<keyword evidence="6" id="KW-0788">Thiol protease</keyword>
<dbReference type="InterPro" id="IPR042468">
    <property type="entry name" value="Peptidase_C65_otubain_sub1"/>
</dbReference>
<feature type="compositionally biased region" description="Polar residues" evidence="7">
    <location>
        <begin position="457"/>
        <end position="482"/>
    </location>
</feature>
<evidence type="ECO:0000256" key="1">
    <source>
        <dbReference type="ARBA" id="ARBA00000707"/>
    </source>
</evidence>
<dbReference type="Gene3D" id="3.30.200.60">
    <property type="entry name" value="Peptidase C65 Otubain, subdomain 1"/>
    <property type="match status" value="1"/>
</dbReference>
<dbReference type="InterPro" id="IPR038765">
    <property type="entry name" value="Papain-like_cys_pep_sf"/>
</dbReference>
<dbReference type="GO" id="GO:0071108">
    <property type="term" value="P:protein K48-linked deubiquitination"/>
    <property type="evidence" value="ECO:0007669"/>
    <property type="project" value="TreeGrafter"/>
</dbReference>
<keyword evidence="5" id="KW-0378">Hydrolase</keyword>
<dbReference type="Pfam" id="PF10275">
    <property type="entry name" value="Peptidase_C65"/>
    <property type="match status" value="1"/>
</dbReference>
<feature type="region of interest" description="Disordered" evidence="7">
    <location>
        <begin position="394"/>
        <end position="433"/>
    </location>
</feature>
<comment type="caution">
    <text evidence="8">The sequence shown here is derived from an EMBL/GenBank/DDBJ whole genome shotgun (WGS) entry which is preliminary data.</text>
</comment>
<dbReference type="EC" id="3.4.19.12" evidence="2"/>
<dbReference type="InterPro" id="IPR042467">
    <property type="entry name" value="Peptidase_C65_otubain_sub2"/>
</dbReference>
<dbReference type="CDD" id="cd22749">
    <property type="entry name" value="Otubain_C65"/>
    <property type="match status" value="1"/>
</dbReference>
<dbReference type="InterPro" id="IPR019400">
    <property type="entry name" value="Peptidase_C65_otubain"/>
</dbReference>
<keyword evidence="3" id="KW-0645">Protease</keyword>
<dbReference type="GO" id="GO:0004843">
    <property type="term" value="F:cysteine-type deubiquitinase activity"/>
    <property type="evidence" value="ECO:0007669"/>
    <property type="project" value="UniProtKB-EC"/>
</dbReference>
<proteinExistence type="predicted"/>
<dbReference type="GO" id="GO:0043130">
    <property type="term" value="F:ubiquitin binding"/>
    <property type="evidence" value="ECO:0007669"/>
    <property type="project" value="TreeGrafter"/>
</dbReference>
<evidence type="ECO:0000256" key="5">
    <source>
        <dbReference type="ARBA" id="ARBA00022801"/>
    </source>
</evidence>
<dbReference type="SUPFAM" id="SSF54001">
    <property type="entry name" value="Cysteine proteinases"/>
    <property type="match status" value="1"/>
</dbReference>
<feature type="compositionally biased region" description="Pro residues" evidence="7">
    <location>
        <begin position="415"/>
        <end position="433"/>
    </location>
</feature>
<dbReference type="GO" id="GO:0006508">
    <property type="term" value="P:proteolysis"/>
    <property type="evidence" value="ECO:0007669"/>
    <property type="project" value="UniProtKB-KW"/>
</dbReference>